<dbReference type="Proteomes" id="UP000286954">
    <property type="component" value="Chromosome"/>
</dbReference>
<keyword evidence="2" id="KW-1185">Reference proteome</keyword>
<reference evidence="1 2" key="1">
    <citation type="submission" date="2016-12" db="EMBL/GenBank/DDBJ databases">
        <title>The genome of dimorphic prosthecate Glycocaulis alkaliphilus 6b-8t, isolated from crude oil dictates its adaptability in petroleum environments.</title>
        <authorList>
            <person name="Wu X.-L."/>
            <person name="Geng S."/>
        </authorList>
    </citation>
    <scope>NUCLEOTIDE SEQUENCE [LARGE SCALE GENOMIC DNA]</scope>
    <source>
        <strain evidence="1 2">6B-8</strain>
    </source>
</reference>
<gene>
    <name evidence="1" type="ORF">X907_1729</name>
</gene>
<sequence length="39" mass="4484">MAYHVTYREGERAHVVVQRYELGEDVIPARDVLAQGARQ</sequence>
<name>A0A3T0EAF6_9PROT</name>
<proteinExistence type="predicted"/>
<evidence type="ECO:0000313" key="2">
    <source>
        <dbReference type="Proteomes" id="UP000286954"/>
    </source>
</evidence>
<protein>
    <submittedName>
        <fullName evidence="1">Uncharacterized protein</fullName>
    </submittedName>
</protein>
<organism evidence="1 2">
    <name type="scientific">Glycocaulis alkaliphilus</name>
    <dbReference type="NCBI Taxonomy" id="1434191"/>
    <lineage>
        <taxon>Bacteria</taxon>
        <taxon>Pseudomonadati</taxon>
        <taxon>Pseudomonadota</taxon>
        <taxon>Alphaproteobacteria</taxon>
        <taxon>Maricaulales</taxon>
        <taxon>Maricaulaceae</taxon>
        <taxon>Glycocaulis</taxon>
    </lineage>
</organism>
<evidence type="ECO:0000313" key="1">
    <source>
        <dbReference type="EMBL" id="AZU04260.1"/>
    </source>
</evidence>
<dbReference type="EMBL" id="CP018911">
    <property type="protein sequence ID" value="AZU04260.1"/>
    <property type="molecule type" value="Genomic_DNA"/>
</dbReference>
<dbReference type="KEGG" id="gak:X907_1729"/>
<accession>A0A3T0EAF6</accession>
<dbReference type="AlphaFoldDB" id="A0A3T0EAF6"/>